<proteinExistence type="predicted"/>
<organism evidence="1 2">
    <name type="scientific">Glycocaulis alkaliphilus</name>
    <dbReference type="NCBI Taxonomy" id="1434191"/>
    <lineage>
        <taxon>Bacteria</taxon>
        <taxon>Pseudomonadati</taxon>
        <taxon>Pseudomonadota</taxon>
        <taxon>Alphaproteobacteria</taxon>
        <taxon>Maricaulales</taxon>
        <taxon>Maricaulaceae</taxon>
        <taxon>Glycocaulis</taxon>
    </lineage>
</organism>
<dbReference type="Pfam" id="PF05656">
    <property type="entry name" value="DUF805"/>
    <property type="match status" value="1"/>
</dbReference>
<dbReference type="EMBL" id="CP018911">
    <property type="protein sequence ID" value="AZU03808.1"/>
    <property type="molecule type" value="Genomic_DNA"/>
</dbReference>
<sequence>MNFMDAVKSVYSNYVGFQGRARRSEYWWFFLFYLIAYSVLYAIDLSVIGFPALSGIFALASFLPSLAVAVRRLHDTGRSGWWILISLVPLVGFIVLIIFYVSDSQPGVNQHGPNPKGVVAAAADAVTGG</sequence>
<dbReference type="AlphaFoldDB" id="A0A3T0E9S1"/>
<evidence type="ECO:0000313" key="1">
    <source>
        <dbReference type="EMBL" id="AZU03808.1"/>
    </source>
</evidence>
<dbReference type="KEGG" id="gak:X907_1273"/>
<dbReference type="OrthoDB" id="9812349at2"/>
<evidence type="ECO:0000313" key="2">
    <source>
        <dbReference type="Proteomes" id="UP000286954"/>
    </source>
</evidence>
<dbReference type="RefSeq" id="WP_127566313.1">
    <property type="nucleotide sequence ID" value="NZ_BMFB01000005.1"/>
</dbReference>
<keyword evidence="2" id="KW-1185">Reference proteome</keyword>
<gene>
    <name evidence="1" type="ORF">X907_1273</name>
</gene>
<dbReference type="PANTHER" id="PTHR34980">
    <property type="entry name" value="INNER MEMBRANE PROTEIN-RELATED-RELATED"/>
    <property type="match status" value="1"/>
</dbReference>
<dbReference type="InterPro" id="IPR008523">
    <property type="entry name" value="DUF805"/>
</dbReference>
<name>A0A3T0E9S1_9PROT</name>
<protein>
    <submittedName>
        <fullName evidence="1">Uncharacterized protein</fullName>
    </submittedName>
</protein>
<dbReference type="GO" id="GO:0005886">
    <property type="term" value="C:plasma membrane"/>
    <property type="evidence" value="ECO:0007669"/>
    <property type="project" value="TreeGrafter"/>
</dbReference>
<dbReference type="PANTHER" id="PTHR34980:SF2">
    <property type="entry name" value="INNER MEMBRANE PROTEIN YHAH-RELATED"/>
    <property type="match status" value="1"/>
</dbReference>
<dbReference type="Proteomes" id="UP000286954">
    <property type="component" value="Chromosome"/>
</dbReference>
<reference evidence="1 2" key="1">
    <citation type="submission" date="2016-12" db="EMBL/GenBank/DDBJ databases">
        <title>The genome of dimorphic prosthecate Glycocaulis alkaliphilus 6b-8t, isolated from crude oil dictates its adaptability in petroleum environments.</title>
        <authorList>
            <person name="Wu X.-L."/>
            <person name="Geng S."/>
        </authorList>
    </citation>
    <scope>NUCLEOTIDE SEQUENCE [LARGE SCALE GENOMIC DNA]</scope>
    <source>
        <strain evidence="1 2">6B-8</strain>
    </source>
</reference>
<accession>A0A3T0E9S1</accession>